<evidence type="ECO:0000313" key="3">
    <source>
        <dbReference type="EMBL" id="GFC79494.1"/>
    </source>
</evidence>
<feature type="non-terminal residue" evidence="3">
    <location>
        <position position="153"/>
    </location>
</feature>
<dbReference type="EMBL" id="BKCJ011070715">
    <property type="protein sequence ID" value="GFC79494.1"/>
    <property type="molecule type" value="Genomic_DNA"/>
</dbReference>
<name>A0A699R975_TANCI</name>
<evidence type="ECO:0000256" key="1">
    <source>
        <dbReference type="PROSITE-ProRule" id="PRU00047"/>
    </source>
</evidence>
<dbReference type="GO" id="GO:0003676">
    <property type="term" value="F:nucleic acid binding"/>
    <property type="evidence" value="ECO:0007669"/>
    <property type="project" value="InterPro"/>
</dbReference>
<accession>A0A699R975</accession>
<sequence length="153" mass="16510">ELGNGSYGGYTTTLSASLGFSSSKDLDQINKEEFKEYDLKHQMAMLSIKRNARFDKKLVKCFNCKQMGHFSRECRAQGGQNSNNYQKYKSKEVGKDGSDLKAMVVVDDADSDGEVVFADDAIPAGVSVSAGTVVGAVVSPQSKTEFALMGLST</sequence>
<organism evidence="3">
    <name type="scientific">Tanacetum cinerariifolium</name>
    <name type="common">Dalmatian daisy</name>
    <name type="synonym">Chrysanthemum cinerariifolium</name>
    <dbReference type="NCBI Taxonomy" id="118510"/>
    <lineage>
        <taxon>Eukaryota</taxon>
        <taxon>Viridiplantae</taxon>
        <taxon>Streptophyta</taxon>
        <taxon>Embryophyta</taxon>
        <taxon>Tracheophyta</taxon>
        <taxon>Spermatophyta</taxon>
        <taxon>Magnoliopsida</taxon>
        <taxon>eudicotyledons</taxon>
        <taxon>Gunneridae</taxon>
        <taxon>Pentapetalae</taxon>
        <taxon>asterids</taxon>
        <taxon>campanulids</taxon>
        <taxon>Asterales</taxon>
        <taxon>Asteraceae</taxon>
        <taxon>Asteroideae</taxon>
        <taxon>Anthemideae</taxon>
        <taxon>Anthemidinae</taxon>
        <taxon>Tanacetum</taxon>
    </lineage>
</organism>
<dbReference type="SUPFAM" id="SSF57756">
    <property type="entry name" value="Retrovirus zinc finger-like domains"/>
    <property type="match status" value="1"/>
</dbReference>
<dbReference type="Pfam" id="PF00098">
    <property type="entry name" value="zf-CCHC"/>
    <property type="match status" value="1"/>
</dbReference>
<gene>
    <name evidence="3" type="ORF">Tci_851464</name>
</gene>
<dbReference type="SMART" id="SM00343">
    <property type="entry name" value="ZnF_C2HC"/>
    <property type="match status" value="1"/>
</dbReference>
<evidence type="ECO:0000259" key="2">
    <source>
        <dbReference type="PROSITE" id="PS50158"/>
    </source>
</evidence>
<keyword evidence="1" id="KW-0863">Zinc-finger</keyword>
<feature type="non-terminal residue" evidence="3">
    <location>
        <position position="1"/>
    </location>
</feature>
<reference evidence="3" key="1">
    <citation type="journal article" date="2019" name="Sci. Rep.">
        <title>Draft genome of Tanacetum cinerariifolium, the natural source of mosquito coil.</title>
        <authorList>
            <person name="Yamashiro T."/>
            <person name="Shiraishi A."/>
            <person name="Satake H."/>
            <person name="Nakayama K."/>
        </authorList>
    </citation>
    <scope>NUCLEOTIDE SEQUENCE</scope>
</reference>
<dbReference type="PROSITE" id="PS50158">
    <property type="entry name" value="ZF_CCHC"/>
    <property type="match status" value="1"/>
</dbReference>
<comment type="caution">
    <text evidence="3">The sequence shown here is derived from an EMBL/GenBank/DDBJ whole genome shotgun (WGS) entry which is preliminary data.</text>
</comment>
<keyword evidence="1" id="KW-0862">Zinc</keyword>
<dbReference type="InterPro" id="IPR001878">
    <property type="entry name" value="Znf_CCHC"/>
</dbReference>
<protein>
    <recommendedName>
        <fullName evidence="2">CCHC-type domain-containing protein</fullName>
    </recommendedName>
</protein>
<proteinExistence type="predicted"/>
<dbReference type="AlphaFoldDB" id="A0A699R975"/>
<dbReference type="GO" id="GO:0008270">
    <property type="term" value="F:zinc ion binding"/>
    <property type="evidence" value="ECO:0007669"/>
    <property type="project" value="UniProtKB-KW"/>
</dbReference>
<keyword evidence="1" id="KW-0479">Metal-binding</keyword>
<dbReference type="InterPro" id="IPR036875">
    <property type="entry name" value="Znf_CCHC_sf"/>
</dbReference>
<dbReference type="Gene3D" id="4.10.60.10">
    <property type="entry name" value="Zinc finger, CCHC-type"/>
    <property type="match status" value="1"/>
</dbReference>
<feature type="domain" description="CCHC-type" evidence="2">
    <location>
        <begin position="60"/>
        <end position="75"/>
    </location>
</feature>